<accession>A0A1I6LC37</accession>
<name>A0A1I6LC37_9EURY</name>
<dbReference type="STRING" id="767519.SAMN05216559_2435"/>
<dbReference type="AlphaFoldDB" id="A0A1I6LC37"/>
<dbReference type="Pfam" id="PF04240">
    <property type="entry name" value="Caroten_synth"/>
    <property type="match status" value="1"/>
</dbReference>
<feature type="transmembrane region" description="Helical" evidence="1">
    <location>
        <begin position="156"/>
        <end position="183"/>
    </location>
</feature>
<evidence type="ECO:0000313" key="3">
    <source>
        <dbReference type="Proteomes" id="UP000199062"/>
    </source>
</evidence>
<dbReference type="InterPro" id="IPR053540">
    <property type="entry name" value="BABR_hydratase"/>
</dbReference>
<dbReference type="InterPro" id="IPR007354">
    <property type="entry name" value="CruF-like"/>
</dbReference>
<protein>
    <submittedName>
        <fullName evidence="2">Putative membrane protein</fullName>
    </submittedName>
</protein>
<evidence type="ECO:0000313" key="2">
    <source>
        <dbReference type="EMBL" id="SFS01009.1"/>
    </source>
</evidence>
<keyword evidence="3" id="KW-1185">Reference proteome</keyword>
<gene>
    <name evidence="2" type="ORF">SAMN05216559_2435</name>
</gene>
<dbReference type="Proteomes" id="UP000199062">
    <property type="component" value="Unassembled WGS sequence"/>
</dbReference>
<sequence>MPDASTGAAVIPDATLARLERLVRENRFTIAVVFPAVGAVTLVASSADLLPPLLAYNPLFVLVGTLVMRLPLVAALGPLLDRRAIGVLSVLVAYTYAIEAVGLATGFPYGDFRYLADVGPMVDGVPVALPLFFVPLALNAYLLATLLLGSRARRGLVLVPLAVGLLLVVDLVLDPAAVAIGFWTYDGGPYYGVPVSNYLGWLLSGSVAVGLIHAAFDRGALLARLEACPFALDDLVSFTLLWGVINVVAGNWIPVGFALVLVAGLARTERFDLAAPDSAKLGWG</sequence>
<feature type="transmembrane region" description="Helical" evidence="1">
    <location>
        <begin position="237"/>
        <end position="266"/>
    </location>
</feature>
<dbReference type="InterPro" id="IPR017823">
    <property type="entry name" value="CruF"/>
</dbReference>
<evidence type="ECO:0000256" key="1">
    <source>
        <dbReference type="SAM" id="Phobius"/>
    </source>
</evidence>
<dbReference type="NCBIfam" id="NF041333">
    <property type="entry name" value="CruF_Halo"/>
    <property type="match status" value="1"/>
</dbReference>
<dbReference type="NCBIfam" id="TIGR03460">
    <property type="entry name" value="crt_membr_arch"/>
    <property type="match status" value="1"/>
</dbReference>
<keyword evidence="1" id="KW-0472">Membrane</keyword>
<keyword evidence="1" id="KW-1133">Transmembrane helix</keyword>
<feature type="transmembrane region" description="Helical" evidence="1">
    <location>
        <begin position="87"/>
        <end position="107"/>
    </location>
</feature>
<dbReference type="PANTHER" id="PTHR39419:SF1">
    <property type="entry name" value="SLL0814 PROTEIN"/>
    <property type="match status" value="1"/>
</dbReference>
<feature type="transmembrane region" description="Helical" evidence="1">
    <location>
        <begin position="59"/>
        <end position="80"/>
    </location>
</feature>
<feature type="transmembrane region" description="Helical" evidence="1">
    <location>
        <begin position="28"/>
        <end position="47"/>
    </location>
</feature>
<dbReference type="RefSeq" id="WP_089816778.1">
    <property type="nucleotide sequence ID" value="NZ_FOZK01000002.1"/>
</dbReference>
<feature type="transmembrane region" description="Helical" evidence="1">
    <location>
        <begin position="127"/>
        <end position="149"/>
    </location>
</feature>
<proteinExistence type="predicted"/>
<reference evidence="2 3" key="1">
    <citation type="submission" date="2016-10" db="EMBL/GenBank/DDBJ databases">
        <authorList>
            <person name="de Groot N.N."/>
        </authorList>
    </citation>
    <scope>NUCLEOTIDE SEQUENCE [LARGE SCALE GENOMIC DNA]</scope>
    <source>
        <strain evidence="2 3">CGMCC 1.10457</strain>
    </source>
</reference>
<dbReference type="PANTHER" id="PTHR39419">
    <property type="entry name" value="SLL0814 PROTEIN"/>
    <property type="match status" value="1"/>
</dbReference>
<organism evidence="2 3">
    <name type="scientific">Halomicrobium zhouii</name>
    <dbReference type="NCBI Taxonomy" id="767519"/>
    <lineage>
        <taxon>Archaea</taxon>
        <taxon>Methanobacteriati</taxon>
        <taxon>Methanobacteriota</taxon>
        <taxon>Stenosarchaea group</taxon>
        <taxon>Halobacteria</taxon>
        <taxon>Halobacteriales</taxon>
        <taxon>Haloarculaceae</taxon>
        <taxon>Halomicrobium</taxon>
    </lineage>
</organism>
<keyword evidence="1" id="KW-0812">Transmembrane</keyword>
<dbReference type="EMBL" id="FOZK01000002">
    <property type="protein sequence ID" value="SFS01009.1"/>
    <property type="molecule type" value="Genomic_DNA"/>
</dbReference>